<evidence type="ECO:0008006" key="4">
    <source>
        <dbReference type="Google" id="ProtNLM"/>
    </source>
</evidence>
<evidence type="ECO:0000313" key="3">
    <source>
        <dbReference type="Proteomes" id="UP000428330"/>
    </source>
</evidence>
<accession>A0A6I6IRY6</accession>
<dbReference type="RefSeq" id="WP_157707556.1">
    <property type="nucleotide sequence ID" value="NZ_CP034348.1"/>
</dbReference>
<reference evidence="3" key="1">
    <citation type="submission" date="2018-12" db="EMBL/GenBank/DDBJ databases">
        <title>Complete genome sequence of Roseovarius sp. MME-070.</title>
        <authorList>
            <person name="Nam Y.-D."/>
            <person name="Kang J."/>
            <person name="Chung W.-H."/>
            <person name="Park Y.S."/>
        </authorList>
    </citation>
    <scope>NUCLEOTIDE SEQUENCE [LARGE SCALE GENOMIC DNA]</scope>
    <source>
        <strain evidence="3">MME-070</strain>
    </source>
</reference>
<dbReference type="EMBL" id="CP034348">
    <property type="protein sequence ID" value="QGX98874.1"/>
    <property type="molecule type" value="Genomic_DNA"/>
</dbReference>
<keyword evidence="1" id="KW-0732">Signal</keyword>
<feature type="signal peptide" evidence="1">
    <location>
        <begin position="1"/>
        <end position="20"/>
    </location>
</feature>
<sequence length="187" mass="19811">MLTSRVQMAGLTALLLSACAQSGQAPEIATRLHSPALHFEHDPVAQAVLADQLVAMQDSAARLAGDARRGDADLAASLEAASARYAQFSETLPRALAMQQARKATLTARLAQGEISLAEHDRGVETLRQERRDLAAALTLSARDVRRANRALRASAAKGGTGLETQIEHSETLARAMAADKAALPRL</sequence>
<dbReference type="KEGG" id="rom:EI983_11565"/>
<protein>
    <recommendedName>
        <fullName evidence="4">DUF4398 domain-containing protein</fullName>
    </recommendedName>
</protein>
<dbReference type="AlphaFoldDB" id="A0A6I6IRY6"/>
<name>A0A6I6IRY6_9RHOB</name>
<feature type="chain" id="PRO_5026131431" description="DUF4398 domain-containing protein" evidence="1">
    <location>
        <begin position="21"/>
        <end position="187"/>
    </location>
</feature>
<gene>
    <name evidence="2" type="ORF">EI983_11565</name>
</gene>
<keyword evidence="3" id="KW-1185">Reference proteome</keyword>
<evidence type="ECO:0000313" key="2">
    <source>
        <dbReference type="EMBL" id="QGX98874.1"/>
    </source>
</evidence>
<proteinExistence type="predicted"/>
<evidence type="ECO:0000256" key="1">
    <source>
        <dbReference type="SAM" id="SignalP"/>
    </source>
</evidence>
<dbReference type="Proteomes" id="UP000428330">
    <property type="component" value="Chromosome"/>
</dbReference>
<organism evidence="2 3">
    <name type="scientific">Roseovarius faecimaris</name>
    <dbReference type="NCBI Taxonomy" id="2494550"/>
    <lineage>
        <taxon>Bacteria</taxon>
        <taxon>Pseudomonadati</taxon>
        <taxon>Pseudomonadota</taxon>
        <taxon>Alphaproteobacteria</taxon>
        <taxon>Rhodobacterales</taxon>
        <taxon>Roseobacteraceae</taxon>
        <taxon>Roseovarius</taxon>
    </lineage>
</organism>
<dbReference type="PROSITE" id="PS51257">
    <property type="entry name" value="PROKAR_LIPOPROTEIN"/>
    <property type="match status" value="1"/>
</dbReference>